<dbReference type="Gene3D" id="1.10.287.130">
    <property type="match status" value="1"/>
</dbReference>
<dbReference type="EMBL" id="NIOF01000002">
    <property type="protein sequence ID" value="OWQ92221.1"/>
    <property type="molecule type" value="Genomic_DNA"/>
</dbReference>
<dbReference type="SUPFAM" id="SSF52172">
    <property type="entry name" value="CheY-like"/>
    <property type="match status" value="1"/>
</dbReference>
<reference evidence="6 7" key="1">
    <citation type="journal article" date="2008" name="Int. J. Syst. Evol. Microbiol.">
        <title>Description of Roseateles aquatilis sp. nov. and Roseateles terrae sp. nov., in the class Betaproteobacteria, and emended description of the genus Roseateles.</title>
        <authorList>
            <person name="Gomila M."/>
            <person name="Bowien B."/>
            <person name="Falsen E."/>
            <person name="Moore E.R."/>
            <person name="Lalucat J."/>
        </authorList>
    </citation>
    <scope>NUCLEOTIDE SEQUENCE [LARGE SCALE GENOMIC DNA]</scope>
    <source>
        <strain evidence="6 7">CCUG 48205</strain>
    </source>
</reference>
<dbReference type="SMART" id="SM00448">
    <property type="entry name" value="REC"/>
    <property type="match status" value="1"/>
</dbReference>
<proteinExistence type="predicted"/>
<dbReference type="PANTHER" id="PTHR44591:SF3">
    <property type="entry name" value="RESPONSE REGULATORY DOMAIN-CONTAINING PROTEIN"/>
    <property type="match status" value="1"/>
</dbReference>
<dbReference type="InterPro" id="IPR036890">
    <property type="entry name" value="HATPase_C_sf"/>
</dbReference>
<dbReference type="EC" id="2.7.13.3" evidence="2"/>
<feature type="domain" description="Response regulatory" evidence="5">
    <location>
        <begin position="92"/>
        <end position="209"/>
    </location>
</feature>
<name>A0A246JHY5_9BURK</name>
<sequence length="451" mass="48722">MKRGKGGRMLPLRMQTKTEHDARNRAGYVPCKSGHAGCPMGATPVGARSRHGPGLLAAGLTRALAGVGKKYSDDMTQTNLFDWENDVAHQISVLVVDDKPQNLLAMRALLADSGLQVLTAESGPAALELLLVHDVMLALLDVQMPGMDGFTLAELMRGAERTRHVPIIFLTAGSQEAQRSFAGYEAGAVDFIYKPVDAHVLRSKVAVFADLHRQRQLLAERIVEQERLARVNALMLGALSHDIRSPLSVLMLNAELLIRQTEAPSLQKAGLRMKTAATLLGRQVDHLGSLARRPCELLQVQARRGDLATLAAQRLDVEANQAVLWAPPAFDRIGDTSGDFDLELMAQAIDQLLMQAATHAGDCAIRIQVDGGAQRSLMLRISFDTVLDAEAAIHLFGGQEPVSGMASAQVGPGLHEPERVARAHGGSLIGVSRARQGTMFELLLPRLQSER</sequence>
<organism evidence="6 7">
    <name type="scientific">Roseateles aquatilis</name>
    <dbReference type="NCBI Taxonomy" id="431061"/>
    <lineage>
        <taxon>Bacteria</taxon>
        <taxon>Pseudomonadati</taxon>
        <taxon>Pseudomonadota</taxon>
        <taxon>Betaproteobacteria</taxon>
        <taxon>Burkholderiales</taxon>
        <taxon>Sphaerotilaceae</taxon>
        <taxon>Roseateles</taxon>
    </lineage>
</organism>
<dbReference type="Proteomes" id="UP000197468">
    <property type="component" value="Unassembled WGS sequence"/>
</dbReference>
<dbReference type="AlphaFoldDB" id="A0A246JHY5"/>
<dbReference type="GO" id="GO:0000155">
    <property type="term" value="F:phosphorelay sensor kinase activity"/>
    <property type="evidence" value="ECO:0007669"/>
    <property type="project" value="InterPro"/>
</dbReference>
<evidence type="ECO:0000256" key="2">
    <source>
        <dbReference type="ARBA" id="ARBA00012438"/>
    </source>
</evidence>
<dbReference type="Gene3D" id="3.40.50.2300">
    <property type="match status" value="1"/>
</dbReference>
<dbReference type="InterPro" id="IPR001789">
    <property type="entry name" value="Sig_transdc_resp-reg_receiver"/>
</dbReference>
<dbReference type="SMART" id="SM00388">
    <property type="entry name" value="HisKA"/>
    <property type="match status" value="1"/>
</dbReference>
<dbReference type="SUPFAM" id="SSF55874">
    <property type="entry name" value="ATPase domain of HSP90 chaperone/DNA topoisomerase II/histidine kinase"/>
    <property type="match status" value="1"/>
</dbReference>
<accession>A0A246JHY5</accession>
<evidence type="ECO:0000259" key="5">
    <source>
        <dbReference type="PROSITE" id="PS50110"/>
    </source>
</evidence>
<dbReference type="InterPro" id="IPR036097">
    <property type="entry name" value="HisK_dim/P_sf"/>
</dbReference>
<dbReference type="InterPro" id="IPR003661">
    <property type="entry name" value="HisK_dim/P_dom"/>
</dbReference>
<evidence type="ECO:0000256" key="4">
    <source>
        <dbReference type="PROSITE-ProRule" id="PRU00169"/>
    </source>
</evidence>
<dbReference type="Pfam" id="PF00512">
    <property type="entry name" value="HisKA"/>
    <property type="match status" value="1"/>
</dbReference>
<evidence type="ECO:0000313" key="7">
    <source>
        <dbReference type="Proteomes" id="UP000197468"/>
    </source>
</evidence>
<keyword evidence="7" id="KW-1185">Reference proteome</keyword>
<dbReference type="InterPro" id="IPR050595">
    <property type="entry name" value="Bact_response_regulator"/>
</dbReference>
<comment type="catalytic activity">
    <reaction evidence="1">
        <text>ATP + protein L-histidine = ADP + protein N-phospho-L-histidine.</text>
        <dbReference type="EC" id="2.7.13.3"/>
    </reaction>
</comment>
<dbReference type="PROSITE" id="PS50110">
    <property type="entry name" value="RESPONSE_REGULATORY"/>
    <property type="match status" value="1"/>
</dbReference>
<evidence type="ECO:0000256" key="3">
    <source>
        <dbReference type="ARBA" id="ARBA00022553"/>
    </source>
</evidence>
<feature type="modified residue" description="4-aspartylphosphate" evidence="4">
    <location>
        <position position="141"/>
    </location>
</feature>
<dbReference type="SUPFAM" id="SSF47384">
    <property type="entry name" value="Homodimeric domain of signal transducing histidine kinase"/>
    <property type="match status" value="1"/>
</dbReference>
<dbReference type="InterPro" id="IPR011006">
    <property type="entry name" value="CheY-like_superfamily"/>
</dbReference>
<dbReference type="Pfam" id="PF00072">
    <property type="entry name" value="Response_reg"/>
    <property type="match status" value="1"/>
</dbReference>
<keyword evidence="3 4" id="KW-0597">Phosphoprotein</keyword>
<dbReference type="PANTHER" id="PTHR44591">
    <property type="entry name" value="STRESS RESPONSE REGULATOR PROTEIN 1"/>
    <property type="match status" value="1"/>
</dbReference>
<dbReference type="CDD" id="cd00082">
    <property type="entry name" value="HisKA"/>
    <property type="match status" value="1"/>
</dbReference>
<protein>
    <recommendedName>
        <fullName evidence="2">histidine kinase</fullName>
        <ecNumber evidence="2">2.7.13.3</ecNumber>
    </recommendedName>
</protein>
<evidence type="ECO:0000313" key="6">
    <source>
        <dbReference type="EMBL" id="OWQ92221.1"/>
    </source>
</evidence>
<evidence type="ECO:0000256" key="1">
    <source>
        <dbReference type="ARBA" id="ARBA00000085"/>
    </source>
</evidence>
<comment type="caution">
    <text evidence="6">The sequence shown here is derived from an EMBL/GenBank/DDBJ whole genome shotgun (WGS) entry which is preliminary data.</text>
</comment>
<gene>
    <name evidence="6" type="ORF">CDN99_07725</name>
</gene>